<dbReference type="PANTHER" id="PTHR19288:SF90">
    <property type="entry name" value="OS08G0542600 PROTEIN"/>
    <property type="match status" value="1"/>
</dbReference>
<dbReference type="EMBL" id="CXSU01000005">
    <property type="protein sequence ID" value="CTQ48640.1"/>
    <property type="molecule type" value="Genomic_DNA"/>
</dbReference>
<dbReference type="Gene3D" id="3.40.50.1000">
    <property type="entry name" value="HAD superfamily/HAD-like"/>
    <property type="match status" value="2"/>
</dbReference>
<dbReference type="Proteomes" id="UP000049222">
    <property type="component" value="Unassembled WGS sequence"/>
</dbReference>
<protein>
    <submittedName>
        <fullName evidence="1">HAD hydrolase</fullName>
    </submittedName>
</protein>
<dbReference type="GO" id="GO:0005737">
    <property type="term" value="C:cytoplasm"/>
    <property type="evidence" value="ECO:0007669"/>
    <property type="project" value="TreeGrafter"/>
</dbReference>
<dbReference type="InterPro" id="IPR036412">
    <property type="entry name" value="HAD-like_sf"/>
</dbReference>
<dbReference type="InterPro" id="IPR006356">
    <property type="entry name" value="HAD-SF_hydro_IIA_hyp3"/>
</dbReference>
<dbReference type="AlphaFoldDB" id="A0A0M6YFB1"/>
<dbReference type="OrthoDB" id="9791073at2"/>
<organism evidence="1 2">
    <name type="scientific">Jannaschia donghaensis</name>
    <dbReference type="NCBI Taxonomy" id="420998"/>
    <lineage>
        <taxon>Bacteria</taxon>
        <taxon>Pseudomonadati</taxon>
        <taxon>Pseudomonadota</taxon>
        <taxon>Alphaproteobacteria</taxon>
        <taxon>Rhodobacterales</taxon>
        <taxon>Roseobacteraceae</taxon>
        <taxon>Jannaschia</taxon>
    </lineage>
</organism>
<dbReference type="PANTHER" id="PTHR19288">
    <property type="entry name" value="4-NITROPHENYLPHOSPHATASE-RELATED"/>
    <property type="match status" value="1"/>
</dbReference>
<dbReference type="InterPro" id="IPR023214">
    <property type="entry name" value="HAD_sf"/>
</dbReference>
<dbReference type="Pfam" id="PF13242">
    <property type="entry name" value="Hydrolase_like"/>
    <property type="match status" value="1"/>
</dbReference>
<reference evidence="1 2" key="1">
    <citation type="submission" date="2015-07" db="EMBL/GenBank/DDBJ databases">
        <authorList>
            <person name="Noorani M."/>
        </authorList>
    </citation>
    <scope>NUCLEOTIDE SEQUENCE [LARGE SCALE GENOMIC DNA]</scope>
    <source>
        <strain evidence="1 2">CECT 7802</strain>
    </source>
</reference>
<dbReference type="SUPFAM" id="SSF56784">
    <property type="entry name" value="HAD-like"/>
    <property type="match status" value="1"/>
</dbReference>
<keyword evidence="2" id="KW-1185">Reference proteome</keyword>
<proteinExistence type="predicted"/>
<dbReference type="RefSeq" id="WP_055082491.1">
    <property type="nucleotide sequence ID" value="NZ_CXSU01000005.1"/>
</dbReference>
<dbReference type="NCBIfam" id="TIGR01459">
    <property type="entry name" value="HAD-SF-IIA-hyp4"/>
    <property type="match status" value="1"/>
</dbReference>
<evidence type="ECO:0000313" key="1">
    <source>
        <dbReference type="EMBL" id="CTQ48640.1"/>
    </source>
</evidence>
<dbReference type="GO" id="GO:0016791">
    <property type="term" value="F:phosphatase activity"/>
    <property type="evidence" value="ECO:0007669"/>
    <property type="project" value="TreeGrafter"/>
</dbReference>
<dbReference type="InterPro" id="IPR006357">
    <property type="entry name" value="HAD-SF_hydro_IIA"/>
</dbReference>
<dbReference type="Pfam" id="PF13344">
    <property type="entry name" value="Hydrolase_6"/>
    <property type="match status" value="1"/>
</dbReference>
<evidence type="ECO:0000313" key="2">
    <source>
        <dbReference type="Proteomes" id="UP000049222"/>
    </source>
</evidence>
<dbReference type="CDD" id="cd07525">
    <property type="entry name" value="HAD_like"/>
    <property type="match status" value="1"/>
</dbReference>
<name>A0A0M6YFB1_9RHOB</name>
<sequence>MQIISALSEVSDRYPALFVDLWGCVHDGLKPLPGAVEALQAYRAGGGVVILVTNSPRPRAGVAAQIEDIGVPDDAYDNIATSGDSARVAMFDGAVGNKVWHLGPDHDAGFFDPPAILSNPTPIERVPLDQAEGIVCTGPFDPLADPSDLRPQFLAAKTRGLKLLCANPDIVVDRGERREWCAGALAKLYTEMGGESLYFGKPHPPIYDLARRRLAAIKEVSDAGILAIGDGPVTDASGAMGENLDLLFISGGLGAVETGTAPGGDPDPTKLNAYLAQTGVSPTYVIGTLR</sequence>
<gene>
    <name evidence="1" type="ORF">JDO7802_00644</name>
</gene>
<keyword evidence="1" id="KW-0378">Hydrolase</keyword>
<accession>A0A0M6YFB1</accession>
<dbReference type="STRING" id="420998.JDO7802_00644"/>